<evidence type="ECO:0000313" key="2">
    <source>
        <dbReference type="EMBL" id="GIY05775.1"/>
    </source>
</evidence>
<sequence>MCGKKFQSTLIQCLVCNLHFTGVIPCAIHLQRKAHQVRKLKKSPQLTSANEAKQQVPRPADEQSQLLYCELCDVKTTDLEPMLEHYRCGKHAKNLHLLGVVKKIFDPQVYQTRFRKLDEETKRRRNGIFRCHQCSLTFPTKRKYKIHLAGKRHLKKVKTVISENIIAKYPNDLKWISK</sequence>
<dbReference type="PANTHER" id="PTHR45762">
    <property type="entry name" value="ZINC FINGER RNA-BINDING PROTEIN"/>
    <property type="match status" value="1"/>
</dbReference>
<dbReference type="SMART" id="SM00355">
    <property type="entry name" value="ZnF_C2H2"/>
    <property type="match status" value="3"/>
</dbReference>
<dbReference type="GO" id="GO:0008270">
    <property type="term" value="F:zinc ion binding"/>
    <property type="evidence" value="ECO:0007669"/>
    <property type="project" value="InterPro"/>
</dbReference>
<organism evidence="2 3">
    <name type="scientific">Caerostris darwini</name>
    <dbReference type="NCBI Taxonomy" id="1538125"/>
    <lineage>
        <taxon>Eukaryota</taxon>
        <taxon>Metazoa</taxon>
        <taxon>Ecdysozoa</taxon>
        <taxon>Arthropoda</taxon>
        <taxon>Chelicerata</taxon>
        <taxon>Arachnida</taxon>
        <taxon>Araneae</taxon>
        <taxon>Araneomorphae</taxon>
        <taxon>Entelegynae</taxon>
        <taxon>Araneoidea</taxon>
        <taxon>Araneidae</taxon>
        <taxon>Caerostris</taxon>
    </lineage>
</organism>
<name>A0AAV4Q8I3_9ARAC</name>
<proteinExistence type="predicted"/>
<dbReference type="InterPro" id="IPR003604">
    <property type="entry name" value="Matrin/U1-like-C_Znf_C2H2"/>
</dbReference>
<dbReference type="PANTHER" id="PTHR45762:SF3">
    <property type="entry name" value="ZINC-FINGER PROTEIN AT 72D, ISOFORM B"/>
    <property type="match status" value="1"/>
</dbReference>
<dbReference type="InterPro" id="IPR036236">
    <property type="entry name" value="Znf_C2H2_sf"/>
</dbReference>
<comment type="caution">
    <text evidence="2">The sequence shown here is derived from an EMBL/GenBank/DDBJ whole genome shotgun (WGS) entry which is preliminary data.</text>
</comment>
<dbReference type="AlphaFoldDB" id="A0AAV4Q8I3"/>
<dbReference type="PROSITE" id="PS00028">
    <property type="entry name" value="ZINC_FINGER_C2H2_1"/>
    <property type="match status" value="1"/>
</dbReference>
<dbReference type="Proteomes" id="UP001054837">
    <property type="component" value="Unassembled WGS sequence"/>
</dbReference>
<dbReference type="InterPro" id="IPR013087">
    <property type="entry name" value="Znf_C2H2_type"/>
</dbReference>
<feature type="domain" description="C2H2-type" evidence="1">
    <location>
        <begin position="131"/>
        <end position="153"/>
    </location>
</feature>
<gene>
    <name evidence="2" type="primary">AVEN_225933_1</name>
    <name evidence="2" type="ORF">CDAR_506521</name>
</gene>
<dbReference type="SMART" id="SM00451">
    <property type="entry name" value="ZnF_U1"/>
    <property type="match status" value="2"/>
</dbReference>
<dbReference type="Gene3D" id="3.30.160.60">
    <property type="entry name" value="Classic Zinc Finger"/>
    <property type="match status" value="2"/>
</dbReference>
<accession>A0AAV4Q8I3</accession>
<evidence type="ECO:0000259" key="1">
    <source>
        <dbReference type="PROSITE" id="PS00028"/>
    </source>
</evidence>
<reference evidence="2 3" key="1">
    <citation type="submission" date="2021-06" db="EMBL/GenBank/DDBJ databases">
        <title>Caerostris darwini draft genome.</title>
        <authorList>
            <person name="Kono N."/>
            <person name="Arakawa K."/>
        </authorList>
    </citation>
    <scope>NUCLEOTIDE SEQUENCE [LARGE SCALE GENOMIC DNA]</scope>
</reference>
<dbReference type="EMBL" id="BPLQ01004124">
    <property type="protein sequence ID" value="GIY05775.1"/>
    <property type="molecule type" value="Genomic_DNA"/>
</dbReference>
<evidence type="ECO:0000313" key="3">
    <source>
        <dbReference type="Proteomes" id="UP001054837"/>
    </source>
</evidence>
<dbReference type="GO" id="GO:0003676">
    <property type="term" value="F:nucleic acid binding"/>
    <property type="evidence" value="ECO:0007669"/>
    <property type="project" value="InterPro"/>
</dbReference>
<protein>
    <submittedName>
        <fullName evidence="2">C2H2-type domain-containing protein</fullName>
    </submittedName>
</protein>
<dbReference type="SUPFAM" id="SSF57667">
    <property type="entry name" value="beta-beta-alpha zinc fingers"/>
    <property type="match status" value="2"/>
</dbReference>
<keyword evidence="3" id="KW-1185">Reference proteome</keyword>